<dbReference type="GO" id="GO:0005886">
    <property type="term" value="C:plasma membrane"/>
    <property type="evidence" value="ECO:0007669"/>
    <property type="project" value="UniProtKB-SubCell"/>
</dbReference>
<evidence type="ECO:0000313" key="9">
    <source>
        <dbReference type="Proteomes" id="UP000198729"/>
    </source>
</evidence>
<evidence type="ECO:0000256" key="7">
    <source>
        <dbReference type="SAM" id="Phobius"/>
    </source>
</evidence>
<evidence type="ECO:0000256" key="5">
    <source>
        <dbReference type="ARBA" id="ARBA00022989"/>
    </source>
</evidence>
<evidence type="ECO:0000256" key="3">
    <source>
        <dbReference type="ARBA" id="ARBA00022475"/>
    </source>
</evidence>
<evidence type="ECO:0000313" key="8">
    <source>
        <dbReference type="EMBL" id="SCZ86369.1"/>
    </source>
</evidence>
<feature type="transmembrane region" description="Helical" evidence="7">
    <location>
        <begin position="263"/>
        <end position="281"/>
    </location>
</feature>
<accession>A0A1G5SJ27</accession>
<dbReference type="Pfam" id="PF07690">
    <property type="entry name" value="MFS_1"/>
    <property type="match status" value="1"/>
</dbReference>
<keyword evidence="4 7" id="KW-0812">Transmembrane</keyword>
<proteinExistence type="predicted"/>
<feature type="transmembrane region" description="Helical" evidence="7">
    <location>
        <begin position="70"/>
        <end position="89"/>
    </location>
</feature>
<reference evidence="8 9" key="1">
    <citation type="submission" date="2016-10" db="EMBL/GenBank/DDBJ databases">
        <authorList>
            <person name="de Groot N.N."/>
        </authorList>
    </citation>
    <scope>NUCLEOTIDE SEQUENCE [LARGE SCALE GENOMIC DNA]</scope>
    <source>
        <strain evidence="8">1</strain>
    </source>
</reference>
<feature type="transmembrane region" description="Helical" evidence="7">
    <location>
        <begin position="21"/>
        <end position="39"/>
    </location>
</feature>
<dbReference type="NCBIfam" id="NF008397">
    <property type="entry name" value="PRK11195.1"/>
    <property type="match status" value="1"/>
</dbReference>
<dbReference type="STRING" id="51642.NSMM_520039"/>
<dbReference type="CDD" id="cd06173">
    <property type="entry name" value="MFS_MefA_like"/>
    <property type="match status" value="1"/>
</dbReference>
<gene>
    <name evidence="8" type="primary">lplT</name>
    <name evidence="8" type="ORF">NSMM_520039</name>
</gene>
<keyword evidence="2" id="KW-0813">Transport</keyword>
<feature type="transmembrane region" description="Helical" evidence="7">
    <location>
        <begin position="228"/>
        <end position="251"/>
    </location>
</feature>
<keyword evidence="3" id="KW-1003">Cell membrane</keyword>
<feature type="transmembrane region" description="Helical" evidence="7">
    <location>
        <begin position="379"/>
        <end position="397"/>
    </location>
</feature>
<evidence type="ECO:0000256" key="4">
    <source>
        <dbReference type="ARBA" id="ARBA00022692"/>
    </source>
</evidence>
<dbReference type="PANTHER" id="PTHR43266">
    <property type="entry name" value="MACROLIDE-EFFLUX PROTEIN"/>
    <property type="match status" value="1"/>
</dbReference>
<comment type="subcellular location">
    <subcellularLocation>
        <location evidence="1">Cell membrane</location>
        <topology evidence="1">Multi-pass membrane protein</topology>
    </subcellularLocation>
</comment>
<feature type="transmembrane region" description="Helical" evidence="7">
    <location>
        <begin position="314"/>
        <end position="336"/>
    </location>
</feature>
<evidence type="ECO:0000256" key="2">
    <source>
        <dbReference type="ARBA" id="ARBA00022448"/>
    </source>
</evidence>
<evidence type="ECO:0000256" key="6">
    <source>
        <dbReference type="ARBA" id="ARBA00023136"/>
    </source>
</evidence>
<dbReference type="SUPFAM" id="SSF103473">
    <property type="entry name" value="MFS general substrate transporter"/>
    <property type="match status" value="1"/>
</dbReference>
<dbReference type="PANTHER" id="PTHR43266:SF2">
    <property type="entry name" value="MAJOR FACILITATOR SUPERFAMILY (MFS) PROFILE DOMAIN-CONTAINING PROTEIN"/>
    <property type="match status" value="1"/>
</dbReference>
<feature type="transmembrane region" description="Helical" evidence="7">
    <location>
        <begin position="45"/>
        <end position="63"/>
    </location>
</feature>
<organism evidence="8 9">
    <name type="scientific">Nitrosomonas mobilis</name>
    <dbReference type="NCBI Taxonomy" id="51642"/>
    <lineage>
        <taxon>Bacteria</taxon>
        <taxon>Pseudomonadati</taxon>
        <taxon>Pseudomonadota</taxon>
        <taxon>Betaproteobacteria</taxon>
        <taxon>Nitrosomonadales</taxon>
        <taxon>Nitrosomonadaceae</taxon>
        <taxon>Nitrosomonas</taxon>
    </lineage>
</organism>
<evidence type="ECO:0000256" key="1">
    <source>
        <dbReference type="ARBA" id="ARBA00004651"/>
    </source>
</evidence>
<dbReference type="InterPro" id="IPR036259">
    <property type="entry name" value="MFS_trans_sf"/>
</dbReference>
<feature type="transmembrane region" description="Helical" evidence="7">
    <location>
        <begin position="290"/>
        <end position="308"/>
    </location>
</feature>
<feature type="transmembrane region" description="Helical" evidence="7">
    <location>
        <begin position="356"/>
        <end position="373"/>
    </location>
</feature>
<keyword evidence="5 7" id="KW-1133">Transmembrane helix</keyword>
<name>A0A1G5SJ27_9PROT</name>
<dbReference type="InterPro" id="IPR011701">
    <property type="entry name" value="MFS"/>
</dbReference>
<keyword evidence="6 7" id="KW-0472">Membrane</keyword>
<dbReference type="RefSeq" id="WP_090287371.1">
    <property type="nucleotide sequence ID" value="NZ_FMWO01000061.1"/>
</dbReference>
<feature type="transmembrane region" description="Helical" evidence="7">
    <location>
        <begin position="95"/>
        <end position="115"/>
    </location>
</feature>
<dbReference type="Gene3D" id="1.20.1250.20">
    <property type="entry name" value="MFS general substrate transporter like domains"/>
    <property type="match status" value="1"/>
</dbReference>
<protein>
    <submittedName>
        <fullName evidence="8">Lysophospholipid transporter LplT</fullName>
    </submittedName>
</protein>
<dbReference type="Proteomes" id="UP000198729">
    <property type="component" value="Unassembled WGS sequence"/>
</dbReference>
<feature type="transmembrane region" description="Helical" evidence="7">
    <location>
        <begin position="135"/>
        <end position="160"/>
    </location>
</feature>
<dbReference type="GO" id="GO:0022857">
    <property type="term" value="F:transmembrane transporter activity"/>
    <property type="evidence" value="ECO:0007669"/>
    <property type="project" value="InterPro"/>
</dbReference>
<dbReference type="OrthoDB" id="9803968at2"/>
<dbReference type="AlphaFoldDB" id="A0A1G5SJ27"/>
<keyword evidence="9" id="KW-1185">Reference proteome</keyword>
<sequence>MERGFYTIMAAQFFSSLADNALLVVAIAFLIDLHAPTYLTPMLKFVFVLFYVVLAPVVGAFADSMPKGKVMFISNSIKIIGCLLLFLTAHQYTALAAYGVVGLGAAAYSPAKYGILTELLPPGKLVVANGWMESLTVASIVIGTVIGGLLITPVITSTLVDLSPALIDTPTAAGIMVVALFYTTAAIINLFIPNTGIDHRLLKKNPVFLFHDFSHCVKLLWTDRLGQISLAVTTLFWGAGATLQFIVLEWAETALGYALNQAALLQGVVAIGIASGAVLAAKMISLRRSVTVLPLGIAMGMVVILMILVKDLWIAVILLVIIGALAGFFVVPMNALLQHRGYILMGAGHSIAVQNFNENLGILVMLSVYAFLIWLDVNIYAVIALFGLFVSTTMVLVRQWHINNQRKQDSLHLIGTRNRQI</sequence>
<feature type="transmembrane region" description="Helical" evidence="7">
    <location>
        <begin position="172"/>
        <end position="192"/>
    </location>
</feature>
<dbReference type="EMBL" id="FMWO01000061">
    <property type="protein sequence ID" value="SCZ86369.1"/>
    <property type="molecule type" value="Genomic_DNA"/>
</dbReference>